<dbReference type="Pfam" id="PF04138">
    <property type="entry name" value="GtrA_DPMS_TM"/>
    <property type="match status" value="1"/>
</dbReference>
<organism evidence="7">
    <name type="scientific">Escherichia coli</name>
    <dbReference type="NCBI Taxonomy" id="562"/>
    <lineage>
        <taxon>Bacteria</taxon>
        <taxon>Pseudomonadati</taxon>
        <taxon>Pseudomonadota</taxon>
        <taxon>Gammaproteobacteria</taxon>
        <taxon>Enterobacterales</taxon>
        <taxon>Enterobacteriaceae</taxon>
        <taxon>Escherichia</taxon>
    </lineage>
</organism>
<dbReference type="RefSeq" id="WP_085452480.1">
    <property type="nucleotide sequence ID" value="NZ_AP027709.1"/>
</dbReference>
<evidence type="ECO:0000256" key="4">
    <source>
        <dbReference type="ARBA" id="ARBA00023136"/>
    </source>
</evidence>
<dbReference type="InterPro" id="IPR007267">
    <property type="entry name" value="GtrA_DPMS_TM"/>
</dbReference>
<evidence type="ECO:0000259" key="6">
    <source>
        <dbReference type="Pfam" id="PF04138"/>
    </source>
</evidence>
<proteinExistence type="predicted"/>
<evidence type="ECO:0000313" key="7">
    <source>
        <dbReference type="EMBL" id="BAQ01343.1"/>
    </source>
</evidence>
<reference evidence="7" key="1">
    <citation type="journal article" date="2014" name="DNA Res.">
        <title>A complete view of the genetic diversity of the Escherichia coli O-antigen biosynthesis gene cluster.</title>
        <authorList>
            <person name="Iguchi A."/>
            <person name="Iyoda S."/>
            <person name="Kikuchi T."/>
            <person name="Ogura Y."/>
            <person name="Katsura K."/>
            <person name="Ohnishi M."/>
            <person name="Hayashi T."/>
            <person name="Thomson N.R."/>
        </authorList>
    </citation>
    <scope>NUCLEOTIDE SEQUENCE</scope>
    <source>
        <strain evidence="7">H68</strain>
    </source>
</reference>
<dbReference type="GO" id="GO:0000271">
    <property type="term" value="P:polysaccharide biosynthetic process"/>
    <property type="evidence" value="ECO:0007669"/>
    <property type="project" value="InterPro"/>
</dbReference>
<sequence length="124" mass="14247">MIVRFAVVSGLGWLIDFSIFALLNLLGLPIWLANIFGATAAVLFVFFVSVRRIFQYNGHYIIWKLFNYIVYQLIAIVCASLLIDFIALQYEILPIVAKIIVTPLTFYANFQFMSFLTTGRLRLK</sequence>
<accession>A0A0A8J5S4</accession>
<protein>
    <submittedName>
        <fullName evidence="7">GtrA-like membrane protein</fullName>
    </submittedName>
</protein>
<evidence type="ECO:0000256" key="5">
    <source>
        <dbReference type="SAM" id="Phobius"/>
    </source>
</evidence>
<keyword evidence="3 5" id="KW-1133">Transmembrane helix</keyword>
<evidence type="ECO:0000256" key="1">
    <source>
        <dbReference type="ARBA" id="ARBA00004141"/>
    </source>
</evidence>
<evidence type="ECO:0000256" key="3">
    <source>
        <dbReference type="ARBA" id="ARBA00022989"/>
    </source>
</evidence>
<name>A0A0A8J5S4_ECOLX</name>
<comment type="subcellular location">
    <subcellularLocation>
        <location evidence="1">Membrane</location>
        <topology evidence="1">Multi-pass membrane protein</topology>
    </subcellularLocation>
</comment>
<feature type="transmembrane region" description="Helical" evidence="5">
    <location>
        <begin position="31"/>
        <end position="50"/>
    </location>
</feature>
<keyword evidence="2 5" id="KW-0812">Transmembrane</keyword>
<feature type="transmembrane region" description="Helical" evidence="5">
    <location>
        <begin position="95"/>
        <end position="116"/>
    </location>
</feature>
<feature type="transmembrane region" description="Helical" evidence="5">
    <location>
        <begin position="62"/>
        <end position="83"/>
    </location>
</feature>
<keyword evidence="4 5" id="KW-0472">Membrane</keyword>
<dbReference type="GO" id="GO:0016020">
    <property type="term" value="C:membrane"/>
    <property type="evidence" value="ECO:0007669"/>
    <property type="project" value="UniProtKB-SubCell"/>
</dbReference>
<feature type="domain" description="GtrA/DPMS transmembrane" evidence="6">
    <location>
        <begin position="4"/>
        <end position="117"/>
    </location>
</feature>
<feature type="transmembrane region" description="Helical" evidence="5">
    <location>
        <begin position="5"/>
        <end position="25"/>
    </location>
</feature>
<dbReference type="EMBL" id="AB812038">
    <property type="protein sequence ID" value="BAQ01343.1"/>
    <property type="molecule type" value="Genomic_DNA"/>
</dbReference>
<dbReference type="AlphaFoldDB" id="A0A0A8J5S4"/>
<evidence type="ECO:0000256" key="2">
    <source>
        <dbReference type="ARBA" id="ARBA00022692"/>
    </source>
</evidence>